<organism evidence="1">
    <name type="scientific">Salix viminalis</name>
    <name type="common">Common osier</name>
    <name type="synonym">Basket willow</name>
    <dbReference type="NCBI Taxonomy" id="40686"/>
    <lineage>
        <taxon>Eukaryota</taxon>
        <taxon>Viridiplantae</taxon>
        <taxon>Streptophyta</taxon>
        <taxon>Embryophyta</taxon>
        <taxon>Tracheophyta</taxon>
        <taxon>Spermatophyta</taxon>
        <taxon>Magnoliopsida</taxon>
        <taxon>eudicotyledons</taxon>
        <taxon>Gunneridae</taxon>
        <taxon>Pentapetalae</taxon>
        <taxon>rosids</taxon>
        <taxon>fabids</taxon>
        <taxon>Malpighiales</taxon>
        <taxon>Salicaceae</taxon>
        <taxon>Saliceae</taxon>
        <taxon>Salix</taxon>
    </lineage>
</organism>
<gene>
    <name evidence="1" type="ORF">SVIM_LOCUS497617</name>
</gene>
<name>A0A6N2NCX3_SALVM</name>
<reference evidence="1" key="1">
    <citation type="submission" date="2019-03" db="EMBL/GenBank/DDBJ databases">
        <authorList>
            <person name="Mank J."/>
            <person name="Almeida P."/>
        </authorList>
    </citation>
    <scope>NUCLEOTIDE SEQUENCE</scope>
    <source>
        <strain evidence="1">78183</strain>
    </source>
</reference>
<accession>A0A6N2NCX3</accession>
<evidence type="ECO:0000313" key="1">
    <source>
        <dbReference type="EMBL" id="VFU64929.1"/>
    </source>
</evidence>
<protein>
    <submittedName>
        <fullName evidence="1">Uncharacterized protein</fullName>
    </submittedName>
</protein>
<proteinExistence type="predicted"/>
<dbReference type="EMBL" id="CAADRP010002263">
    <property type="protein sequence ID" value="VFU64929.1"/>
    <property type="molecule type" value="Genomic_DNA"/>
</dbReference>
<dbReference type="AlphaFoldDB" id="A0A6N2NCX3"/>
<sequence length="121" mass="14295">MIAKFDEYSDRSVNSMFRFTRNPNQMMTKMSITLIDLWLMGKMKFNGDTKLVKLVNQYMKPHTSKFEGDFDSYKSVVKCDYCIDSRSKYYCPLISINDTYLYSKYKTKLLISFDYNANDGV</sequence>